<dbReference type="Proteomes" id="UP000481153">
    <property type="component" value="Unassembled WGS sequence"/>
</dbReference>
<dbReference type="PANTHER" id="PTHR44329">
    <property type="entry name" value="SERINE/THREONINE-PROTEIN KINASE TNNI3K-RELATED"/>
    <property type="match status" value="1"/>
</dbReference>
<dbReference type="GO" id="GO:0004674">
    <property type="term" value="F:protein serine/threonine kinase activity"/>
    <property type="evidence" value="ECO:0007669"/>
    <property type="project" value="TreeGrafter"/>
</dbReference>
<sequence length="231" mass="25911">MLRNKFTKRPTRRATVNVNLGTLSAYRLDSVELVLTKCVVKSDFMSVYMGMLDKQVVAVKQLQSGDIAILELFVKEITLQSSLKGPRVVDYLGACWNDPFDMKCVMEYMDCGDLKSILASHKSSAFPWDHKLKCVQEIVHGLKYIHQLPRVHGALRSKNVLLDTSKGAKLTNFYVLGAPLAARAYQWAAPEVLSSNRFSASADIYSLGVILWELESHKVPFADLKNDRTGK</sequence>
<evidence type="ECO:0000313" key="3">
    <source>
        <dbReference type="Proteomes" id="UP000481153"/>
    </source>
</evidence>
<gene>
    <name evidence="2" type="ORF">Ae201684_001083</name>
</gene>
<name>A0A6G0XVU7_9STRA</name>
<evidence type="ECO:0000259" key="1">
    <source>
        <dbReference type="PROSITE" id="PS50011"/>
    </source>
</evidence>
<evidence type="ECO:0000313" key="2">
    <source>
        <dbReference type="EMBL" id="KAF0744617.1"/>
    </source>
</evidence>
<dbReference type="GO" id="GO:0005524">
    <property type="term" value="F:ATP binding"/>
    <property type="evidence" value="ECO:0007669"/>
    <property type="project" value="InterPro"/>
</dbReference>
<dbReference type="InterPro" id="IPR001245">
    <property type="entry name" value="Ser-Thr/Tyr_kinase_cat_dom"/>
</dbReference>
<dbReference type="Gene3D" id="1.10.510.10">
    <property type="entry name" value="Transferase(Phosphotransferase) domain 1"/>
    <property type="match status" value="1"/>
</dbReference>
<protein>
    <recommendedName>
        <fullName evidence="1">Protein kinase domain-containing protein</fullName>
    </recommendedName>
</protein>
<dbReference type="PROSITE" id="PS50011">
    <property type="entry name" value="PROTEIN_KINASE_DOM"/>
    <property type="match status" value="1"/>
</dbReference>
<dbReference type="InterPro" id="IPR011009">
    <property type="entry name" value="Kinase-like_dom_sf"/>
</dbReference>
<dbReference type="EMBL" id="VJMJ01000009">
    <property type="protein sequence ID" value="KAF0744617.1"/>
    <property type="molecule type" value="Genomic_DNA"/>
</dbReference>
<dbReference type="InterPro" id="IPR000719">
    <property type="entry name" value="Prot_kinase_dom"/>
</dbReference>
<dbReference type="PANTHER" id="PTHR44329:SF214">
    <property type="entry name" value="PROTEIN KINASE DOMAIN-CONTAINING PROTEIN"/>
    <property type="match status" value="1"/>
</dbReference>
<accession>A0A6G0XVU7</accession>
<dbReference type="SUPFAM" id="SSF56112">
    <property type="entry name" value="Protein kinase-like (PK-like)"/>
    <property type="match status" value="1"/>
</dbReference>
<dbReference type="VEuPathDB" id="FungiDB:AeMF1_002513"/>
<dbReference type="Pfam" id="PF07714">
    <property type="entry name" value="PK_Tyr_Ser-Thr"/>
    <property type="match status" value="1"/>
</dbReference>
<dbReference type="PIRSF" id="PIRSF000654">
    <property type="entry name" value="Integrin-linked_kinase"/>
    <property type="match status" value="1"/>
</dbReference>
<dbReference type="AlphaFoldDB" id="A0A6G0XVU7"/>
<organism evidence="2 3">
    <name type="scientific">Aphanomyces euteiches</name>
    <dbReference type="NCBI Taxonomy" id="100861"/>
    <lineage>
        <taxon>Eukaryota</taxon>
        <taxon>Sar</taxon>
        <taxon>Stramenopiles</taxon>
        <taxon>Oomycota</taxon>
        <taxon>Saprolegniomycetes</taxon>
        <taxon>Saprolegniales</taxon>
        <taxon>Verrucalvaceae</taxon>
        <taxon>Aphanomyces</taxon>
    </lineage>
</organism>
<comment type="caution">
    <text evidence="2">The sequence shown here is derived from an EMBL/GenBank/DDBJ whole genome shotgun (WGS) entry which is preliminary data.</text>
</comment>
<keyword evidence="3" id="KW-1185">Reference proteome</keyword>
<feature type="domain" description="Protein kinase" evidence="1">
    <location>
        <begin position="33"/>
        <end position="231"/>
    </location>
</feature>
<proteinExistence type="predicted"/>
<reference evidence="2 3" key="1">
    <citation type="submission" date="2019-07" db="EMBL/GenBank/DDBJ databases">
        <title>Genomics analysis of Aphanomyces spp. identifies a new class of oomycete effector associated with host adaptation.</title>
        <authorList>
            <person name="Gaulin E."/>
        </authorList>
    </citation>
    <scope>NUCLEOTIDE SEQUENCE [LARGE SCALE GENOMIC DNA]</scope>
    <source>
        <strain evidence="2 3">ATCC 201684</strain>
    </source>
</reference>
<dbReference type="InterPro" id="IPR051681">
    <property type="entry name" value="Ser/Thr_Kinases-Pseudokinases"/>
</dbReference>